<proteinExistence type="predicted"/>
<keyword evidence="2" id="KW-1185">Reference proteome</keyword>
<dbReference type="RefSeq" id="WP_157185382.1">
    <property type="nucleotide sequence ID" value="NZ_JACHIT010000001.1"/>
</dbReference>
<accession>A0A7W9PB79</accession>
<dbReference type="Proteomes" id="UP000540412">
    <property type="component" value="Unassembled WGS sequence"/>
</dbReference>
<evidence type="ECO:0000313" key="2">
    <source>
        <dbReference type="Proteomes" id="UP000540412"/>
    </source>
</evidence>
<evidence type="ECO:0000313" key="1">
    <source>
        <dbReference type="EMBL" id="MBB5912760.1"/>
    </source>
</evidence>
<sequence length="64" mass="6723">MLGSRPEALHVVGELTARYGSLDAFFARLRAEADAADDAPTVRLPVVACAPGPMAWSATEIPRG</sequence>
<dbReference type="AlphaFoldDB" id="A0A7W9PB79"/>
<name>A0A7W9PB79_9NOCA</name>
<protein>
    <submittedName>
        <fullName evidence="1">Uncharacterized protein</fullName>
    </submittedName>
</protein>
<organism evidence="1 2">
    <name type="scientific">Nocardia transvalensis</name>
    <dbReference type="NCBI Taxonomy" id="37333"/>
    <lineage>
        <taxon>Bacteria</taxon>
        <taxon>Bacillati</taxon>
        <taxon>Actinomycetota</taxon>
        <taxon>Actinomycetes</taxon>
        <taxon>Mycobacteriales</taxon>
        <taxon>Nocardiaceae</taxon>
        <taxon>Nocardia</taxon>
    </lineage>
</organism>
<comment type="caution">
    <text evidence="1">The sequence shown here is derived from an EMBL/GenBank/DDBJ whole genome shotgun (WGS) entry which is preliminary data.</text>
</comment>
<reference evidence="1 2" key="1">
    <citation type="submission" date="2020-08" db="EMBL/GenBank/DDBJ databases">
        <title>Sequencing the genomes of 1000 actinobacteria strains.</title>
        <authorList>
            <person name="Klenk H.-P."/>
        </authorList>
    </citation>
    <scope>NUCLEOTIDE SEQUENCE [LARGE SCALE GENOMIC DNA]</scope>
    <source>
        <strain evidence="1 2">DSM 43582</strain>
    </source>
</reference>
<gene>
    <name evidence="1" type="ORF">BJY24_001627</name>
</gene>
<dbReference type="EMBL" id="JACHIT010000001">
    <property type="protein sequence ID" value="MBB5912760.1"/>
    <property type="molecule type" value="Genomic_DNA"/>
</dbReference>